<organism evidence="1">
    <name type="scientific">Zea mays</name>
    <name type="common">Maize</name>
    <dbReference type="NCBI Taxonomy" id="4577"/>
    <lineage>
        <taxon>Eukaryota</taxon>
        <taxon>Viridiplantae</taxon>
        <taxon>Streptophyta</taxon>
        <taxon>Embryophyta</taxon>
        <taxon>Tracheophyta</taxon>
        <taxon>Spermatophyta</taxon>
        <taxon>Magnoliopsida</taxon>
        <taxon>Liliopsida</taxon>
        <taxon>Poales</taxon>
        <taxon>Poaceae</taxon>
        <taxon>PACMAD clade</taxon>
        <taxon>Panicoideae</taxon>
        <taxon>Andropogonodae</taxon>
        <taxon>Andropogoneae</taxon>
        <taxon>Tripsacinae</taxon>
        <taxon>Zea</taxon>
    </lineage>
</organism>
<dbReference type="AlphaFoldDB" id="B7ZZ98"/>
<name>B7ZZ98_MAIZE</name>
<sequence>MLRKLSKSDRGNLISCMSSGNIMILTSPPLSIRLLAYWDPTFPGSDCKASSP</sequence>
<accession>B7ZZ98</accession>
<protein>
    <submittedName>
        <fullName evidence="1">Uncharacterized protein</fullName>
    </submittedName>
</protein>
<proteinExistence type="evidence at transcript level"/>
<evidence type="ECO:0000313" key="1">
    <source>
        <dbReference type="EMBL" id="ACL53247.1"/>
    </source>
</evidence>
<dbReference type="EMBL" id="BT054640">
    <property type="protein sequence ID" value="ACL53247.1"/>
    <property type="molecule type" value="mRNA"/>
</dbReference>
<reference evidence="1" key="1">
    <citation type="journal article" date="2009" name="PLoS Genet.">
        <title>Sequencing, mapping, and analysis of 27,455 maize full-length cDNAs.</title>
        <authorList>
            <person name="Soderlund C."/>
            <person name="Descour A."/>
            <person name="Kudrna D."/>
            <person name="Bomhoff M."/>
            <person name="Boyd L."/>
            <person name="Currie J."/>
            <person name="Angelova A."/>
            <person name="Collura K."/>
            <person name="Wissotski M."/>
            <person name="Ashley E."/>
            <person name="Morrow D."/>
            <person name="Fernandes J."/>
            <person name="Walbot V."/>
            <person name="Yu Y."/>
        </authorList>
    </citation>
    <scope>NUCLEOTIDE SEQUENCE</scope>
    <source>
        <strain evidence="1">B73</strain>
    </source>
</reference>
<reference evidence="1" key="2">
    <citation type="submission" date="2012-06" db="EMBL/GenBank/DDBJ databases">
        <authorList>
            <person name="Yu Y."/>
            <person name="Currie J."/>
            <person name="Lomeli R."/>
            <person name="Angelova A."/>
            <person name="Collura K."/>
            <person name="Wissotski M."/>
            <person name="Campos D."/>
            <person name="Kudrna D."/>
            <person name="Golser W."/>
            <person name="Ashely E."/>
            <person name="Descour A."/>
            <person name="Fernandes J."/>
            <person name="Soderlund C."/>
            <person name="Walbot V."/>
        </authorList>
    </citation>
    <scope>NUCLEOTIDE SEQUENCE</scope>
    <source>
        <strain evidence="1">B73</strain>
    </source>
</reference>